<keyword evidence="1" id="KW-0812">Transmembrane</keyword>
<feature type="transmembrane region" description="Helical" evidence="1">
    <location>
        <begin position="111"/>
        <end position="135"/>
    </location>
</feature>
<feature type="transmembrane region" description="Helical" evidence="1">
    <location>
        <begin position="217"/>
        <end position="237"/>
    </location>
</feature>
<gene>
    <name evidence="3" type="ORF">PR017_25025</name>
</gene>
<feature type="transmembrane region" description="Helical" evidence="1">
    <location>
        <begin position="142"/>
        <end position="158"/>
    </location>
</feature>
<proteinExistence type="predicted"/>
<name>A0AAF1KAM9_9HYPH</name>
<feature type="transmembrane region" description="Helical" evidence="1">
    <location>
        <begin position="69"/>
        <end position="91"/>
    </location>
</feature>
<reference evidence="4" key="2">
    <citation type="journal article" date="2023" name="MicrobiologyOpen">
        <title>Genomics of the tumorigenes clade of the family Rhizobiaceae and description of Rhizobium rhododendri sp. nov.</title>
        <authorList>
            <person name="Kuzmanovic N."/>
            <person name="diCenzo G.C."/>
            <person name="Bunk B."/>
            <person name="Sproeer C."/>
            <person name="Fruehling A."/>
            <person name="Neumann-Schaal M."/>
            <person name="Overmann J."/>
            <person name="Smalla K."/>
        </authorList>
    </citation>
    <scope>NUCLEOTIDE SEQUENCE [LARGE SCALE GENOMIC DNA]</scope>
    <source>
        <strain evidence="4">1078</strain>
        <plasmid evidence="4">unnamed1</plasmid>
    </source>
</reference>
<feature type="transmembrane region" description="Helical" evidence="1">
    <location>
        <begin position="30"/>
        <end position="49"/>
    </location>
</feature>
<feature type="transmembrane region" description="Helical" evidence="1">
    <location>
        <begin position="281"/>
        <end position="301"/>
    </location>
</feature>
<dbReference type="GO" id="GO:0000271">
    <property type="term" value="P:polysaccharide biosynthetic process"/>
    <property type="evidence" value="ECO:0007669"/>
    <property type="project" value="TreeGrafter"/>
</dbReference>
<organism evidence="3 4">
    <name type="scientific">Rhizobium tumorigenes</name>
    <dbReference type="NCBI Taxonomy" id="2041385"/>
    <lineage>
        <taxon>Bacteria</taxon>
        <taxon>Pseudomonadati</taxon>
        <taxon>Pseudomonadota</taxon>
        <taxon>Alphaproteobacteria</taxon>
        <taxon>Hyphomicrobiales</taxon>
        <taxon>Rhizobiaceae</taxon>
        <taxon>Rhizobium/Agrobacterium group</taxon>
        <taxon>Rhizobium</taxon>
    </lineage>
</organism>
<keyword evidence="4" id="KW-1185">Reference proteome</keyword>
<dbReference type="EMBL" id="CP117258">
    <property type="protein sequence ID" value="WFR98579.1"/>
    <property type="molecule type" value="Genomic_DNA"/>
</dbReference>
<reference evidence="3 4" key="1">
    <citation type="journal article" date="2018" name="Sci. Rep.">
        <title>Rhizobium tumorigenes sp. nov., a novel plant tumorigenic bacterium isolated from cane gall tumors on thornless blackberry.</title>
        <authorList>
            <person name="Kuzmanovi N."/>
            <person name="Smalla K."/>
            <person name="Gronow S."/>
            <person name="PuBawska J."/>
        </authorList>
    </citation>
    <scope>NUCLEOTIDE SEQUENCE [LARGE SCALE GENOMIC DNA]</scope>
    <source>
        <strain evidence="3 4">1078</strain>
    </source>
</reference>
<dbReference type="KEGG" id="rtu:PR017_25025"/>
<sequence>MKKLRSVQSLRAIAALLVLFYHLSDGAFDAGGAGIDIFFLISGFIMGTVGTRETPRVFLARRLLRIAPLYWLVTFAVCGASVLGLLSNFSFDARRIILSMLFIPHFDPGGHIWPLFVPGWTLNLEMLFYAVFAAALFTTRPIIVASLLLCALVALSLYDWQAPAMIQWTTPMLLEFVLGLGISQLRKPIPAGVALMGLAGSVVLLTATAFADIDMTPYRVVVWGLPAGLLLASCIALEDCGRWPTRLLSPLEKLGDASYSLYLTHGIVLAAVLKFDRLGHLNAIVSIVAALAIAEVCYLLVERPINRLASKCRWTKLEQPRSQDL</sequence>
<accession>A0AAF1KAM9</accession>
<keyword evidence="3" id="KW-0614">Plasmid</keyword>
<dbReference type="InterPro" id="IPR002656">
    <property type="entry name" value="Acyl_transf_3_dom"/>
</dbReference>
<dbReference type="AlphaFoldDB" id="A0AAF1KAM9"/>
<keyword evidence="3" id="KW-0012">Acyltransferase</keyword>
<feature type="domain" description="Acyltransferase 3" evidence="2">
    <location>
        <begin position="7"/>
        <end position="293"/>
    </location>
</feature>
<dbReference type="PANTHER" id="PTHR23028:SF131">
    <property type="entry name" value="BLR2367 PROTEIN"/>
    <property type="match status" value="1"/>
</dbReference>
<evidence type="ECO:0000256" key="1">
    <source>
        <dbReference type="SAM" id="Phobius"/>
    </source>
</evidence>
<dbReference type="Proteomes" id="UP000249499">
    <property type="component" value="Plasmid unnamed1"/>
</dbReference>
<feature type="transmembrane region" description="Helical" evidence="1">
    <location>
        <begin position="7"/>
        <end position="24"/>
    </location>
</feature>
<evidence type="ECO:0000313" key="3">
    <source>
        <dbReference type="EMBL" id="WFR98579.1"/>
    </source>
</evidence>
<evidence type="ECO:0000313" key="4">
    <source>
        <dbReference type="Proteomes" id="UP000249499"/>
    </source>
</evidence>
<geneLocation type="plasmid" evidence="3 4">
    <name>unnamed1</name>
</geneLocation>
<keyword evidence="3" id="KW-0808">Transferase</keyword>
<dbReference type="GO" id="GO:0016020">
    <property type="term" value="C:membrane"/>
    <property type="evidence" value="ECO:0007669"/>
    <property type="project" value="TreeGrafter"/>
</dbReference>
<protein>
    <submittedName>
        <fullName evidence="3">Acyltransferase</fullName>
    </submittedName>
</protein>
<keyword evidence="1" id="KW-1133">Transmembrane helix</keyword>
<dbReference type="Pfam" id="PF01757">
    <property type="entry name" value="Acyl_transf_3"/>
    <property type="match status" value="1"/>
</dbReference>
<dbReference type="InterPro" id="IPR050879">
    <property type="entry name" value="Acyltransferase_3"/>
</dbReference>
<dbReference type="RefSeq" id="WP_161959364.1">
    <property type="nucleotide sequence ID" value="NZ_CP117258.1"/>
</dbReference>
<keyword evidence="1" id="KW-0472">Membrane</keyword>
<evidence type="ECO:0000259" key="2">
    <source>
        <dbReference type="Pfam" id="PF01757"/>
    </source>
</evidence>
<dbReference type="PANTHER" id="PTHR23028">
    <property type="entry name" value="ACETYLTRANSFERASE"/>
    <property type="match status" value="1"/>
</dbReference>
<dbReference type="GO" id="GO:0016747">
    <property type="term" value="F:acyltransferase activity, transferring groups other than amino-acyl groups"/>
    <property type="evidence" value="ECO:0007669"/>
    <property type="project" value="InterPro"/>
</dbReference>
<feature type="transmembrane region" description="Helical" evidence="1">
    <location>
        <begin position="189"/>
        <end position="211"/>
    </location>
</feature>